<evidence type="ECO:0000256" key="1">
    <source>
        <dbReference type="SAM" id="Phobius"/>
    </source>
</evidence>
<keyword evidence="1" id="KW-1133">Transmembrane helix</keyword>
<protein>
    <submittedName>
        <fullName evidence="2">Uncharacterized protein</fullName>
    </submittedName>
</protein>
<feature type="transmembrane region" description="Helical" evidence="1">
    <location>
        <begin position="40"/>
        <end position="56"/>
    </location>
</feature>
<gene>
    <name evidence="2" type="ORF">DUNSADRAFT_13609</name>
</gene>
<keyword evidence="1" id="KW-0472">Membrane</keyword>
<sequence>MMSTRQKWALTVCAGAVGIACVVACKHMADTADSPHMKSTWLGINAIIILAVWGVVKNHIWAADSL</sequence>
<accession>A0ABQ7G952</accession>
<evidence type="ECO:0000313" key="2">
    <source>
        <dbReference type="EMBL" id="KAF5831102.1"/>
    </source>
</evidence>
<organism evidence="2 3">
    <name type="scientific">Dunaliella salina</name>
    <name type="common">Green alga</name>
    <name type="synonym">Protococcus salinus</name>
    <dbReference type="NCBI Taxonomy" id="3046"/>
    <lineage>
        <taxon>Eukaryota</taxon>
        <taxon>Viridiplantae</taxon>
        <taxon>Chlorophyta</taxon>
        <taxon>core chlorophytes</taxon>
        <taxon>Chlorophyceae</taxon>
        <taxon>CS clade</taxon>
        <taxon>Chlamydomonadales</taxon>
        <taxon>Dunaliellaceae</taxon>
        <taxon>Dunaliella</taxon>
    </lineage>
</organism>
<dbReference type="EMBL" id="MU069976">
    <property type="protein sequence ID" value="KAF5831102.1"/>
    <property type="molecule type" value="Genomic_DNA"/>
</dbReference>
<dbReference type="Proteomes" id="UP000815325">
    <property type="component" value="Unassembled WGS sequence"/>
</dbReference>
<keyword evidence="3" id="KW-1185">Reference proteome</keyword>
<proteinExistence type="predicted"/>
<evidence type="ECO:0000313" key="3">
    <source>
        <dbReference type="Proteomes" id="UP000815325"/>
    </source>
</evidence>
<keyword evidence="1" id="KW-0812">Transmembrane</keyword>
<dbReference type="PROSITE" id="PS51257">
    <property type="entry name" value="PROKAR_LIPOPROTEIN"/>
    <property type="match status" value="1"/>
</dbReference>
<reference evidence="2" key="1">
    <citation type="submission" date="2017-08" db="EMBL/GenBank/DDBJ databases">
        <authorList>
            <person name="Polle J.E."/>
            <person name="Barry K."/>
            <person name="Cushman J."/>
            <person name="Schmutz J."/>
            <person name="Tran D."/>
            <person name="Hathwaick L.T."/>
            <person name="Yim W.C."/>
            <person name="Jenkins J."/>
            <person name="Mckie-Krisberg Z.M."/>
            <person name="Prochnik S."/>
            <person name="Lindquist E."/>
            <person name="Dockter R.B."/>
            <person name="Adam C."/>
            <person name="Molina H."/>
            <person name="Bunkerborg J."/>
            <person name="Jin E."/>
            <person name="Buchheim M."/>
            <person name="Magnuson J."/>
        </authorList>
    </citation>
    <scope>NUCLEOTIDE SEQUENCE</scope>
    <source>
        <strain evidence="2">CCAP 19/18</strain>
    </source>
</reference>
<comment type="caution">
    <text evidence="2">The sequence shown here is derived from an EMBL/GenBank/DDBJ whole genome shotgun (WGS) entry which is preliminary data.</text>
</comment>
<name>A0ABQ7G952_DUNSA</name>